<dbReference type="PANTHER" id="PTHR21178:SF8">
    <property type="entry name" value="CILIA- AND FLAGELLA-ASSOCIATED PROTEIN 61"/>
    <property type="match status" value="1"/>
</dbReference>
<accession>A0A671SHP1</accession>
<dbReference type="Pfam" id="PF16092">
    <property type="entry name" value="CFAP61_N"/>
    <property type="match status" value="1"/>
</dbReference>
<organism evidence="2 3">
    <name type="scientific">Sinocyclocheilus anshuiensis</name>
    <dbReference type="NCBI Taxonomy" id="1608454"/>
    <lineage>
        <taxon>Eukaryota</taxon>
        <taxon>Metazoa</taxon>
        <taxon>Chordata</taxon>
        <taxon>Craniata</taxon>
        <taxon>Vertebrata</taxon>
        <taxon>Euteleostomi</taxon>
        <taxon>Actinopterygii</taxon>
        <taxon>Neopterygii</taxon>
        <taxon>Teleostei</taxon>
        <taxon>Ostariophysi</taxon>
        <taxon>Cypriniformes</taxon>
        <taxon>Cyprinidae</taxon>
        <taxon>Cyprininae</taxon>
        <taxon>Sinocyclocheilus</taxon>
    </lineage>
</organism>
<dbReference type="AlphaFoldDB" id="A0A671SHP1"/>
<dbReference type="Proteomes" id="UP000472260">
    <property type="component" value="Unassembled WGS sequence"/>
</dbReference>
<reference evidence="2" key="2">
    <citation type="submission" date="2025-09" db="UniProtKB">
        <authorList>
            <consortium name="Ensembl"/>
        </authorList>
    </citation>
    <scope>IDENTIFICATION</scope>
</reference>
<reference evidence="2" key="1">
    <citation type="submission" date="2025-08" db="UniProtKB">
        <authorList>
            <consortium name="Ensembl"/>
        </authorList>
    </citation>
    <scope>IDENTIFICATION</scope>
</reference>
<dbReference type="PANTHER" id="PTHR21178">
    <property type="entry name" value="CILIA- AND FLAGELLA-ASSOCIATED PROTEIN 61"/>
    <property type="match status" value="1"/>
</dbReference>
<dbReference type="InterPro" id="IPR032151">
    <property type="entry name" value="CFAP61_N"/>
</dbReference>
<sequence>MPSCIHSIKINDQRFVFPSDATSRTVFNAVVDINITLDILYSAYVCHRHNHCPRLHIRRARVEDHDDLMHIFAEQITPLVESHGPYFLSELIEAQDEENHAAVCEVSQVLFTTERLKINVDNQA</sequence>
<name>A0A671SHP1_9TELE</name>
<feature type="domain" description="Cilia- and flagella-associated protein 61 N-terminal" evidence="1">
    <location>
        <begin position="40"/>
        <end position="108"/>
    </location>
</feature>
<evidence type="ECO:0000313" key="3">
    <source>
        <dbReference type="Proteomes" id="UP000472260"/>
    </source>
</evidence>
<dbReference type="Ensembl" id="ENSSANT00000101844.1">
    <property type="protein sequence ID" value="ENSSANP00000095898.1"/>
    <property type="gene ID" value="ENSSANG00000047269.1"/>
</dbReference>
<evidence type="ECO:0000259" key="1">
    <source>
        <dbReference type="Pfam" id="PF16092"/>
    </source>
</evidence>
<dbReference type="InterPro" id="IPR038884">
    <property type="entry name" value="CFAP61"/>
</dbReference>
<protein>
    <recommendedName>
        <fullName evidence="1">Cilia- and flagella-associated protein 61 N-terminal domain-containing protein</fullName>
    </recommendedName>
</protein>
<proteinExistence type="predicted"/>
<evidence type="ECO:0000313" key="2">
    <source>
        <dbReference type="Ensembl" id="ENSSANP00000095898.1"/>
    </source>
</evidence>
<keyword evidence="3" id="KW-1185">Reference proteome</keyword>